<feature type="compositionally biased region" description="Basic and acidic residues" evidence="6">
    <location>
        <begin position="317"/>
        <end position="326"/>
    </location>
</feature>
<dbReference type="Proteomes" id="UP000053144">
    <property type="component" value="Chromosome 7"/>
</dbReference>
<evidence type="ECO:0000256" key="2">
    <source>
        <dbReference type="ARBA" id="ARBA00007635"/>
    </source>
</evidence>
<dbReference type="OMA" id="QPENVND"/>
<dbReference type="InterPro" id="IPR030184">
    <property type="entry name" value="WAT1-related"/>
</dbReference>
<dbReference type="Pfam" id="PF00892">
    <property type="entry name" value="EamA"/>
    <property type="match status" value="1"/>
</dbReference>
<feature type="transmembrane region" description="Helical" evidence="7">
    <location>
        <begin position="225"/>
        <end position="246"/>
    </location>
</feature>
<keyword evidence="5 7" id="KW-0472">Membrane</keyword>
<feature type="transmembrane region" description="Helical" evidence="7">
    <location>
        <begin position="16"/>
        <end position="33"/>
    </location>
</feature>
<evidence type="ECO:0000313" key="9">
    <source>
        <dbReference type="EMBL" id="KOM48457.1"/>
    </source>
</evidence>
<evidence type="ECO:0000256" key="1">
    <source>
        <dbReference type="ARBA" id="ARBA00004141"/>
    </source>
</evidence>
<dbReference type="AlphaFoldDB" id="A0A0L9V0U1"/>
<organism evidence="9 10">
    <name type="scientific">Phaseolus angularis</name>
    <name type="common">Azuki bean</name>
    <name type="synonym">Vigna angularis</name>
    <dbReference type="NCBI Taxonomy" id="3914"/>
    <lineage>
        <taxon>Eukaryota</taxon>
        <taxon>Viridiplantae</taxon>
        <taxon>Streptophyta</taxon>
        <taxon>Embryophyta</taxon>
        <taxon>Tracheophyta</taxon>
        <taxon>Spermatophyta</taxon>
        <taxon>Magnoliopsida</taxon>
        <taxon>eudicotyledons</taxon>
        <taxon>Gunneridae</taxon>
        <taxon>Pentapetalae</taxon>
        <taxon>rosids</taxon>
        <taxon>fabids</taxon>
        <taxon>Fabales</taxon>
        <taxon>Fabaceae</taxon>
        <taxon>Papilionoideae</taxon>
        <taxon>50 kb inversion clade</taxon>
        <taxon>NPAAA clade</taxon>
        <taxon>indigoferoid/millettioid clade</taxon>
        <taxon>Phaseoleae</taxon>
        <taxon>Vigna</taxon>
    </lineage>
</organism>
<dbReference type="STRING" id="3914.A0A0L9V0U1"/>
<dbReference type="InterPro" id="IPR037185">
    <property type="entry name" value="EmrE-like"/>
</dbReference>
<gene>
    <name evidence="9" type="ORF">LR48_Vigan07g216100</name>
</gene>
<reference evidence="10" key="1">
    <citation type="journal article" date="2015" name="Proc. Natl. Acad. Sci. U.S.A.">
        <title>Genome sequencing of adzuki bean (Vigna angularis) provides insight into high starch and low fat accumulation and domestication.</title>
        <authorList>
            <person name="Yang K."/>
            <person name="Tian Z."/>
            <person name="Chen C."/>
            <person name="Luo L."/>
            <person name="Zhao B."/>
            <person name="Wang Z."/>
            <person name="Yu L."/>
            <person name="Li Y."/>
            <person name="Sun Y."/>
            <person name="Li W."/>
            <person name="Chen Y."/>
            <person name="Li Y."/>
            <person name="Zhang Y."/>
            <person name="Ai D."/>
            <person name="Zhao J."/>
            <person name="Shang C."/>
            <person name="Ma Y."/>
            <person name="Wu B."/>
            <person name="Wang M."/>
            <person name="Gao L."/>
            <person name="Sun D."/>
            <person name="Zhang P."/>
            <person name="Guo F."/>
            <person name="Wang W."/>
            <person name="Li Y."/>
            <person name="Wang J."/>
            <person name="Varshney R.K."/>
            <person name="Wang J."/>
            <person name="Ling H.Q."/>
            <person name="Wan P."/>
        </authorList>
    </citation>
    <scope>NUCLEOTIDE SEQUENCE</scope>
    <source>
        <strain evidence="10">cv. Jingnong 6</strain>
    </source>
</reference>
<evidence type="ECO:0000256" key="6">
    <source>
        <dbReference type="SAM" id="MobiDB-lite"/>
    </source>
</evidence>
<feature type="transmembrane region" description="Helical" evidence="7">
    <location>
        <begin position="78"/>
        <end position="99"/>
    </location>
</feature>
<dbReference type="EMBL" id="CM003377">
    <property type="protein sequence ID" value="KOM48457.1"/>
    <property type="molecule type" value="Genomic_DNA"/>
</dbReference>
<protein>
    <recommendedName>
        <fullName evidence="8">EamA domain-containing protein</fullName>
    </recommendedName>
</protein>
<dbReference type="GO" id="GO:0016020">
    <property type="term" value="C:membrane"/>
    <property type="evidence" value="ECO:0007669"/>
    <property type="project" value="UniProtKB-SubCell"/>
</dbReference>
<keyword evidence="4 7" id="KW-1133">Transmembrane helix</keyword>
<name>A0A0L9V0U1_PHAAN</name>
<dbReference type="PANTHER" id="PTHR31218">
    <property type="entry name" value="WAT1-RELATED PROTEIN"/>
    <property type="match status" value="1"/>
</dbReference>
<accession>A0A0L9V0U1</accession>
<feature type="transmembrane region" description="Helical" evidence="7">
    <location>
        <begin position="128"/>
        <end position="148"/>
    </location>
</feature>
<dbReference type="SUPFAM" id="SSF103481">
    <property type="entry name" value="Multidrug resistance efflux transporter EmrE"/>
    <property type="match status" value="1"/>
</dbReference>
<dbReference type="InterPro" id="IPR000620">
    <property type="entry name" value="EamA_dom"/>
</dbReference>
<comment type="subcellular location">
    <subcellularLocation>
        <location evidence="1">Membrane</location>
        <topology evidence="1">Multi-pass membrane protein</topology>
    </subcellularLocation>
</comment>
<evidence type="ECO:0000256" key="5">
    <source>
        <dbReference type="ARBA" id="ARBA00023136"/>
    </source>
</evidence>
<feature type="domain" description="EamA" evidence="8">
    <location>
        <begin position="130"/>
        <end position="268"/>
    </location>
</feature>
<feature type="transmembrane region" description="Helical" evidence="7">
    <location>
        <begin position="45"/>
        <end position="66"/>
    </location>
</feature>
<sequence>MECCKKVYEWLCNAKAYLIILSLQFGSAGMYLITMDALNKGMSHYVFVVYRNIIATVVLGPFAFFLERLERMKLKEVGCLAKMIGTVVSLGGAFLMALYKGPILNIAGSSATNVGQPENVNDPSGNHWLTGACFLLIGCAGFSAFYILQTITLRKYPAEMSLATWVCFLGALQSGVLTIFMERNTHVWSVGWDSRILAYAYSGIVTSAIQFYVQGMVIKTTGPVFVTAFNPLRMIIVTALACIVLSEKLHLGSIMGGAVVVVGLYLVVWGKSKEQKKHSMPASPEKDTLQRQQQLPLSVLRSDDNNNNKPQMVIIGDKNHDMEEGRTVNIENQQHTNDDESGGDSSSSYEGKNDRDEAKRRRRRSRSGDDEGVAAATTKESQRRRRMTRSGDHGGLAAATMEDSQRRRWWRQPLGRTTVVTAKRKQQRQRQEEEPKKKNRRSTSRCNRARRERGRSRSTARKEMSKV</sequence>
<evidence type="ECO:0000256" key="3">
    <source>
        <dbReference type="ARBA" id="ARBA00022692"/>
    </source>
</evidence>
<feature type="compositionally biased region" description="Basic residues" evidence="6">
    <location>
        <begin position="437"/>
        <end position="459"/>
    </location>
</feature>
<comment type="similarity">
    <text evidence="2">Belongs to the drug/metabolite transporter (DMT) superfamily. Plant drug/metabolite exporter (P-DME) (TC 2.A.7.4) family.</text>
</comment>
<feature type="transmembrane region" description="Helical" evidence="7">
    <location>
        <begin position="196"/>
        <end position="213"/>
    </location>
</feature>
<evidence type="ECO:0000256" key="4">
    <source>
        <dbReference type="ARBA" id="ARBA00022989"/>
    </source>
</evidence>
<dbReference type="GO" id="GO:0022857">
    <property type="term" value="F:transmembrane transporter activity"/>
    <property type="evidence" value="ECO:0007669"/>
    <property type="project" value="InterPro"/>
</dbReference>
<dbReference type="Gramene" id="KOM48457">
    <property type="protein sequence ID" value="KOM48457"/>
    <property type="gene ID" value="LR48_Vigan07g216100"/>
</dbReference>
<feature type="transmembrane region" description="Helical" evidence="7">
    <location>
        <begin position="160"/>
        <end position="181"/>
    </location>
</feature>
<keyword evidence="3 7" id="KW-0812">Transmembrane</keyword>
<evidence type="ECO:0000256" key="7">
    <source>
        <dbReference type="SAM" id="Phobius"/>
    </source>
</evidence>
<proteinExistence type="inferred from homology"/>
<evidence type="ECO:0000259" key="8">
    <source>
        <dbReference type="Pfam" id="PF00892"/>
    </source>
</evidence>
<feature type="region of interest" description="Disordered" evidence="6">
    <location>
        <begin position="298"/>
        <end position="467"/>
    </location>
</feature>
<evidence type="ECO:0000313" key="10">
    <source>
        <dbReference type="Proteomes" id="UP000053144"/>
    </source>
</evidence>
<feature type="transmembrane region" description="Helical" evidence="7">
    <location>
        <begin position="252"/>
        <end position="270"/>
    </location>
</feature>